<name>A0A9X2RB97_9FLAO</name>
<dbReference type="Proteomes" id="UP001155280">
    <property type="component" value="Unassembled WGS sequence"/>
</dbReference>
<reference evidence="1" key="1">
    <citation type="submission" date="2022-07" db="EMBL/GenBank/DDBJ databases">
        <title>Gramela sediminis sp. nov., isolated from deep-sea sediment of the Indian Ocean.</title>
        <authorList>
            <person name="Shi H."/>
        </authorList>
    </citation>
    <scope>NUCLEOTIDE SEQUENCE</scope>
    <source>
        <strain evidence="1">GC03-9</strain>
    </source>
</reference>
<comment type="caution">
    <text evidence="1">The sequence shown here is derived from an EMBL/GenBank/DDBJ whole genome shotgun (WGS) entry which is preliminary data.</text>
</comment>
<evidence type="ECO:0000313" key="1">
    <source>
        <dbReference type="EMBL" id="MCP9200949.1"/>
    </source>
</evidence>
<gene>
    <name evidence="1" type="ORF">MKO06_13605</name>
</gene>
<evidence type="ECO:0000313" key="2">
    <source>
        <dbReference type="Proteomes" id="UP001155280"/>
    </source>
</evidence>
<proteinExistence type="predicted"/>
<sequence>MKRIHLTLIAIIFISIGAKVSISPKTVDYPVLSVKEERAAQFFEYRVNDIHAAHLKYNKCPVKPSRCCNV</sequence>
<dbReference type="AlphaFoldDB" id="A0A9X2RB97"/>
<dbReference type="EMBL" id="JANCNS010000003">
    <property type="protein sequence ID" value="MCP9200949.1"/>
    <property type="molecule type" value="Genomic_DNA"/>
</dbReference>
<organism evidence="1 2">
    <name type="scientific">Christiangramia oceanisediminis</name>
    <dbReference type="NCBI Taxonomy" id="2920386"/>
    <lineage>
        <taxon>Bacteria</taxon>
        <taxon>Pseudomonadati</taxon>
        <taxon>Bacteroidota</taxon>
        <taxon>Flavobacteriia</taxon>
        <taxon>Flavobacteriales</taxon>
        <taxon>Flavobacteriaceae</taxon>
        <taxon>Christiangramia</taxon>
    </lineage>
</organism>
<accession>A0A9X2RB97</accession>
<keyword evidence="2" id="KW-1185">Reference proteome</keyword>
<dbReference type="RefSeq" id="WP_241552621.1">
    <property type="nucleotide sequence ID" value="NZ_JANCNS010000003.1"/>
</dbReference>
<protein>
    <submittedName>
        <fullName evidence="1">Uncharacterized protein</fullName>
    </submittedName>
</protein>